<proteinExistence type="predicted"/>
<dbReference type="InterPro" id="IPR036869">
    <property type="entry name" value="J_dom_sf"/>
</dbReference>
<dbReference type="GO" id="GO:0030544">
    <property type="term" value="F:Hsp70 protein binding"/>
    <property type="evidence" value="ECO:0007669"/>
    <property type="project" value="TreeGrafter"/>
</dbReference>
<dbReference type="AlphaFoldDB" id="A0A8H3ILU2"/>
<accession>A0A8H3ILU2</accession>
<dbReference type="Pfam" id="PF00226">
    <property type="entry name" value="DnaJ"/>
    <property type="match status" value="1"/>
</dbReference>
<dbReference type="InterPro" id="IPR001623">
    <property type="entry name" value="DnaJ_domain"/>
</dbReference>
<dbReference type="Proteomes" id="UP000664534">
    <property type="component" value="Unassembled WGS sequence"/>
</dbReference>
<name>A0A8H3ILU2_9LECA</name>
<dbReference type="SUPFAM" id="SSF46565">
    <property type="entry name" value="Chaperone J-domain"/>
    <property type="match status" value="1"/>
</dbReference>
<protein>
    <recommendedName>
        <fullName evidence="2">J domain-containing protein</fullName>
    </recommendedName>
</protein>
<evidence type="ECO:0000259" key="2">
    <source>
        <dbReference type="PROSITE" id="PS50076"/>
    </source>
</evidence>
<keyword evidence="4" id="KW-1185">Reference proteome</keyword>
<evidence type="ECO:0000313" key="3">
    <source>
        <dbReference type="EMBL" id="CAF9920075.1"/>
    </source>
</evidence>
<feature type="compositionally biased region" description="Basic and acidic residues" evidence="1">
    <location>
        <begin position="97"/>
        <end position="114"/>
    </location>
</feature>
<reference evidence="3" key="1">
    <citation type="submission" date="2021-03" db="EMBL/GenBank/DDBJ databases">
        <authorList>
            <person name="Tagirdzhanova G."/>
        </authorList>
    </citation>
    <scope>NUCLEOTIDE SEQUENCE</scope>
</reference>
<dbReference type="GO" id="GO:0005789">
    <property type="term" value="C:endoplasmic reticulum membrane"/>
    <property type="evidence" value="ECO:0007669"/>
    <property type="project" value="TreeGrafter"/>
</dbReference>
<dbReference type="SMART" id="SM00271">
    <property type="entry name" value="DnaJ"/>
    <property type="match status" value="1"/>
</dbReference>
<dbReference type="PRINTS" id="PR00625">
    <property type="entry name" value="JDOMAIN"/>
</dbReference>
<organism evidence="3 4">
    <name type="scientific">Imshaugia aleurites</name>
    <dbReference type="NCBI Taxonomy" id="172621"/>
    <lineage>
        <taxon>Eukaryota</taxon>
        <taxon>Fungi</taxon>
        <taxon>Dikarya</taxon>
        <taxon>Ascomycota</taxon>
        <taxon>Pezizomycotina</taxon>
        <taxon>Lecanoromycetes</taxon>
        <taxon>OSLEUM clade</taxon>
        <taxon>Lecanoromycetidae</taxon>
        <taxon>Lecanorales</taxon>
        <taxon>Lecanorineae</taxon>
        <taxon>Parmeliaceae</taxon>
        <taxon>Imshaugia</taxon>
    </lineage>
</organism>
<evidence type="ECO:0000313" key="4">
    <source>
        <dbReference type="Proteomes" id="UP000664534"/>
    </source>
</evidence>
<dbReference type="Gene3D" id="1.10.287.110">
    <property type="entry name" value="DnaJ domain"/>
    <property type="match status" value="1"/>
</dbReference>
<gene>
    <name evidence="3" type="ORF">IMSHALPRED_004809</name>
</gene>
<evidence type="ECO:0000256" key="1">
    <source>
        <dbReference type="SAM" id="MobiDB-lite"/>
    </source>
</evidence>
<dbReference type="OrthoDB" id="442087at2759"/>
<dbReference type="PANTHER" id="PTHR43908">
    <property type="entry name" value="AT29763P-RELATED"/>
    <property type="match status" value="1"/>
</dbReference>
<feature type="domain" description="J" evidence="2">
    <location>
        <begin position="9"/>
        <end position="73"/>
    </location>
</feature>
<dbReference type="CDD" id="cd06257">
    <property type="entry name" value="DnaJ"/>
    <property type="match status" value="1"/>
</dbReference>
<comment type="caution">
    <text evidence="3">The sequence shown here is derived from an EMBL/GenBank/DDBJ whole genome shotgun (WGS) entry which is preliminary data.</text>
</comment>
<dbReference type="PROSITE" id="PS50076">
    <property type="entry name" value="DNAJ_2"/>
    <property type="match status" value="1"/>
</dbReference>
<feature type="region of interest" description="Disordered" evidence="1">
    <location>
        <begin position="60"/>
        <end position="114"/>
    </location>
</feature>
<sequence length="114" mass="12893">MAPTEPNIDYYAVLEISHTTTIEVVIQSYQRLAKIRHPDKNLQDGSTAVFQLLQNAYDTDSDPAKRSAYDLRWPTIRNSGRAKQESEKLQAEAAQGETRRTAEARAKKPEEDST</sequence>
<dbReference type="EMBL" id="CAJPDT010000024">
    <property type="protein sequence ID" value="CAF9920075.1"/>
    <property type="molecule type" value="Genomic_DNA"/>
</dbReference>
<dbReference type="InterPro" id="IPR051100">
    <property type="entry name" value="DnaJ_subfamily_B/C"/>
</dbReference>
<dbReference type="GO" id="GO:0071218">
    <property type="term" value="P:cellular response to misfolded protein"/>
    <property type="evidence" value="ECO:0007669"/>
    <property type="project" value="TreeGrafter"/>
</dbReference>
<dbReference type="PANTHER" id="PTHR43908:SF3">
    <property type="entry name" value="AT29763P-RELATED"/>
    <property type="match status" value="1"/>
</dbReference>